<evidence type="ECO:0000313" key="2">
    <source>
        <dbReference type="EMBL" id="TNN83004.1"/>
    </source>
</evidence>
<dbReference type="AlphaFoldDB" id="A0A4Z2IZM1"/>
<gene>
    <name evidence="2" type="ORF">EYF80_006611</name>
</gene>
<evidence type="ECO:0000256" key="1">
    <source>
        <dbReference type="SAM" id="MobiDB-lite"/>
    </source>
</evidence>
<reference evidence="2 3" key="1">
    <citation type="submission" date="2019-03" db="EMBL/GenBank/DDBJ databases">
        <title>First draft genome of Liparis tanakae, snailfish: a comprehensive survey of snailfish specific genes.</title>
        <authorList>
            <person name="Kim W."/>
            <person name="Song I."/>
            <person name="Jeong J.-H."/>
            <person name="Kim D."/>
            <person name="Kim S."/>
            <person name="Ryu S."/>
            <person name="Song J.Y."/>
            <person name="Lee S.K."/>
        </authorList>
    </citation>
    <scope>NUCLEOTIDE SEQUENCE [LARGE SCALE GENOMIC DNA]</scope>
    <source>
        <tissue evidence="2">Muscle</tissue>
    </source>
</reference>
<protein>
    <submittedName>
        <fullName evidence="2">Uncharacterized protein</fullName>
    </submittedName>
</protein>
<evidence type="ECO:0000313" key="3">
    <source>
        <dbReference type="Proteomes" id="UP000314294"/>
    </source>
</evidence>
<organism evidence="2 3">
    <name type="scientific">Liparis tanakae</name>
    <name type="common">Tanaka's snailfish</name>
    <dbReference type="NCBI Taxonomy" id="230148"/>
    <lineage>
        <taxon>Eukaryota</taxon>
        <taxon>Metazoa</taxon>
        <taxon>Chordata</taxon>
        <taxon>Craniata</taxon>
        <taxon>Vertebrata</taxon>
        <taxon>Euteleostomi</taxon>
        <taxon>Actinopterygii</taxon>
        <taxon>Neopterygii</taxon>
        <taxon>Teleostei</taxon>
        <taxon>Neoteleostei</taxon>
        <taxon>Acanthomorphata</taxon>
        <taxon>Eupercaria</taxon>
        <taxon>Perciformes</taxon>
        <taxon>Cottioidei</taxon>
        <taxon>Cottales</taxon>
        <taxon>Liparidae</taxon>
        <taxon>Liparis</taxon>
    </lineage>
</organism>
<dbReference type="Proteomes" id="UP000314294">
    <property type="component" value="Unassembled WGS sequence"/>
</dbReference>
<proteinExistence type="predicted"/>
<feature type="region of interest" description="Disordered" evidence="1">
    <location>
        <begin position="1"/>
        <end position="60"/>
    </location>
</feature>
<comment type="caution">
    <text evidence="2">The sequence shown here is derived from an EMBL/GenBank/DDBJ whole genome shotgun (WGS) entry which is preliminary data.</text>
</comment>
<dbReference type="OrthoDB" id="10634979at2759"/>
<accession>A0A4Z2IZM1</accession>
<keyword evidence="3" id="KW-1185">Reference proteome</keyword>
<dbReference type="EMBL" id="SRLO01000035">
    <property type="protein sequence ID" value="TNN83004.1"/>
    <property type="molecule type" value="Genomic_DNA"/>
</dbReference>
<name>A0A4Z2IZM1_9TELE</name>
<sequence>MVTDDDPAGSCMAAVPIQGPRARASLSPPAPQSPTATGDQQHQDRVSENEADTSKPCVDPMGGRLIVPPLGLTCIPMEDRGVFRYSSALDTSTALSQVSTELWLSVDGCLFPAMTPAASMAMVTALVLSRLSVEL</sequence>